<dbReference type="InterPro" id="IPR011871">
    <property type="entry name" value="Fib_succ_major"/>
</dbReference>
<proteinExistence type="predicted"/>
<evidence type="ECO:0000256" key="1">
    <source>
        <dbReference type="SAM" id="Phobius"/>
    </source>
</evidence>
<keyword evidence="1" id="KW-1133">Transmembrane helix</keyword>
<name>A0A2M6WT09_9BACT</name>
<protein>
    <recommendedName>
        <fullName evidence="2">Fibrobacter succinogenes major paralogous domain-containing protein</fullName>
    </recommendedName>
</protein>
<keyword evidence="1" id="KW-0472">Membrane</keyword>
<dbReference type="AlphaFoldDB" id="A0A2M6WT09"/>
<evidence type="ECO:0000313" key="4">
    <source>
        <dbReference type="Proteomes" id="UP000228533"/>
    </source>
</evidence>
<dbReference type="EMBL" id="PFAM01000017">
    <property type="protein sequence ID" value="PIT95940.1"/>
    <property type="molecule type" value="Genomic_DNA"/>
</dbReference>
<dbReference type="Pfam" id="PF09603">
    <property type="entry name" value="Fib_succ_major"/>
    <property type="match status" value="1"/>
</dbReference>
<keyword evidence="1" id="KW-0812">Transmembrane</keyword>
<feature type="domain" description="Fibrobacter succinogenes major paralogous" evidence="2">
    <location>
        <begin position="318"/>
        <end position="530"/>
    </location>
</feature>
<feature type="transmembrane region" description="Helical" evidence="1">
    <location>
        <begin position="152"/>
        <end position="174"/>
    </location>
</feature>
<accession>A0A2M6WT09</accession>
<gene>
    <name evidence="3" type="ORF">COT94_03060</name>
</gene>
<comment type="caution">
    <text evidence="3">The sequence shown here is derived from an EMBL/GenBank/DDBJ whole genome shotgun (WGS) entry which is preliminary data.</text>
</comment>
<dbReference type="Proteomes" id="UP000228533">
    <property type="component" value="Unassembled WGS sequence"/>
</dbReference>
<dbReference type="NCBIfam" id="TIGR02145">
    <property type="entry name" value="Fib_succ_major"/>
    <property type="match status" value="1"/>
</dbReference>
<reference evidence="4" key="1">
    <citation type="submission" date="2017-09" db="EMBL/GenBank/DDBJ databases">
        <title>Depth-based differentiation of microbial function through sediment-hosted aquifers and enrichment of novel symbionts in the deep terrestrial subsurface.</title>
        <authorList>
            <person name="Probst A.J."/>
            <person name="Ladd B."/>
            <person name="Jarett J.K."/>
            <person name="Geller-Mcgrath D.E."/>
            <person name="Sieber C.M.K."/>
            <person name="Emerson J.B."/>
            <person name="Anantharaman K."/>
            <person name="Thomas B.C."/>
            <person name="Malmstrom R."/>
            <person name="Stieglmeier M."/>
            <person name="Klingl A."/>
            <person name="Woyke T."/>
            <person name="Ryan C.M."/>
            <person name="Banfield J.F."/>
        </authorList>
    </citation>
    <scope>NUCLEOTIDE SEQUENCE [LARGE SCALE GENOMIC DNA]</scope>
</reference>
<organism evidence="3 4">
    <name type="scientific">Candidatus Falkowbacteria bacterium CG10_big_fil_rev_8_21_14_0_10_37_14</name>
    <dbReference type="NCBI Taxonomy" id="1974561"/>
    <lineage>
        <taxon>Bacteria</taxon>
        <taxon>Candidatus Falkowiibacteriota</taxon>
    </lineage>
</organism>
<evidence type="ECO:0000313" key="3">
    <source>
        <dbReference type="EMBL" id="PIT95940.1"/>
    </source>
</evidence>
<evidence type="ECO:0000259" key="2">
    <source>
        <dbReference type="Pfam" id="PF09603"/>
    </source>
</evidence>
<sequence>MALILVLFFLYFLLLWRLVHGWTFVLLFLSLLNFWALLAYHKDISLPFAEAVLAKEYLRVKEHLISLSLWTTSKSKFWLTISKSLRLITGQIYKDILKYLLLLFLSSQRSFDLFIGIKFDANKQTLAIKTKKVKQSYEQEFLDFHKTYKKKVAIWSLGTSTALTIGIILIVVALPSFQRLNAMTFGWTQTDWSGLASPLLIALHPDDKTTWTNYYSKSANLTTGTSLTAVGASTSTTDTLDADFQSGTTTNAYSSGGKVTMLKPSGATCSTGVECSGGACLGIGSICFNCGVDTVAGEGGPYDANGTTQTTGGYYRTVLIGNQCWFKDNLNVGTMISGALADNTTRQDQTDNGVIEKWCYAYKKQDDAAQIATGVSNCNIYGGLYQWPEAVQYVNGVTLTSNTPVGPGNIRGICPSGWHVPSHTEFITLANFLGGYTVAGGHIKSLNLWNAPNTGADNSSGFTALAGGRAQDSVSNMFVDKNTNTFFITTTLFASTVFRIVFLGYTTTEFQGINTYSTSPRLTGYSVRCLAD</sequence>